<dbReference type="InterPro" id="IPR003594">
    <property type="entry name" value="HATPase_dom"/>
</dbReference>
<reference evidence="11 12" key="1">
    <citation type="submission" date="2020-08" db="EMBL/GenBank/DDBJ databases">
        <title>A Genomic Blueprint of the Chicken Gut Microbiome.</title>
        <authorList>
            <person name="Gilroy R."/>
            <person name="Ravi A."/>
            <person name="Getino M."/>
            <person name="Pursley I."/>
            <person name="Horton D.L."/>
            <person name="Alikhan N.-F."/>
            <person name="Baker D."/>
            <person name="Gharbi K."/>
            <person name="Hall N."/>
            <person name="Watson M."/>
            <person name="Adriaenssens E.M."/>
            <person name="Foster-Nyarko E."/>
            <person name="Jarju S."/>
            <person name="Secka A."/>
            <person name="Antonio M."/>
            <person name="Oren A."/>
            <person name="Chaudhuri R."/>
            <person name="La Ragione R.M."/>
            <person name="Hildebrand F."/>
            <person name="Pallen M.J."/>
        </authorList>
    </citation>
    <scope>NUCLEOTIDE SEQUENCE [LARGE SCALE GENOMIC DNA]</scope>
    <source>
        <strain evidence="11 12">Sa1YUN3</strain>
    </source>
</reference>
<accession>A0ABR8VDF3</accession>
<dbReference type="PROSITE" id="PS01124">
    <property type="entry name" value="HTH_ARAC_FAMILY_2"/>
    <property type="match status" value="1"/>
</dbReference>
<keyword evidence="4" id="KW-0805">Transcription regulation</keyword>
<dbReference type="Gene3D" id="1.10.10.60">
    <property type="entry name" value="Homeodomain-like"/>
    <property type="match status" value="1"/>
</dbReference>
<dbReference type="SMART" id="SM00387">
    <property type="entry name" value="HATPase_c"/>
    <property type="match status" value="1"/>
</dbReference>
<evidence type="ECO:0000259" key="8">
    <source>
        <dbReference type="PROSITE" id="PS01124"/>
    </source>
</evidence>
<dbReference type="InterPro" id="IPR036097">
    <property type="entry name" value="HisK_dim/P_sf"/>
</dbReference>
<dbReference type="Gene3D" id="2.130.10.10">
    <property type="entry name" value="YVTN repeat-like/Quinoprotein amine dehydrogenase"/>
    <property type="match status" value="2"/>
</dbReference>
<dbReference type="SUPFAM" id="SSF46689">
    <property type="entry name" value="Homeodomain-like"/>
    <property type="match status" value="1"/>
</dbReference>
<dbReference type="CDD" id="cd17574">
    <property type="entry name" value="REC_OmpR"/>
    <property type="match status" value="1"/>
</dbReference>
<dbReference type="Pfam" id="PF00512">
    <property type="entry name" value="HisKA"/>
    <property type="match status" value="1"/>
</dbReference>
<dbReference type="SMART" id="SM00342">
    <property type="entry name" value="HTH_ARAC"/>
    <property type="match status" value="1"/>
</dbReference>
<comment type="catalytic activity">
    <reaction evidence="1">
        <text>ATP + protein L-histidine = ADP + protein N-phospho-L-histidine.</text>
        <dbReference type="EC" id="2.7.13.3"/>
    </reaction>
</comment>
<dbReference type="Gene3D" id="2.60.40.10">
    <property type="entry name" value="Immunoglobulins"/>
    <property type="match status" value="1"/>
</dbReference>
<evidence type="ECO:0000256" key="6">
    <source>
        <dbReference type="PROSITE-ProRule" id="PRU00169"/>
    </source>
</evidence>
<keyword evidence="5" id="KW-0804">Transcription</keyword>
<keyword evidence="12" id="KW-1185">Reference proteome</keyword>
<dbReference type="Proteomes" id="UP000616346">
    <property type="component" value="Unassembled WGS sequence"/>
</dbReference>
<dbReference type="Pfam" id="PF02518">
    <property type="entry name" value="HATPase_c"/>
    <property type="match status" value="1"/>
</dbReference>
<organism evidence="11 12">
    <name type="scientific">Phocaeicola faecium</name>
    <dbReference type="NCBI Taxonomy" id="2762213"/>
    <lineage>
        <taxon>Bacteria</taxon>
        <taxon>Pseudomonadati</taxon>
        <taxon>Bacteroidota</taxon>
        <taxon>Bacteroidia</taxon>
        <taxon>Bacteroidales</taxon>
        <taxon>Bacteroidaceae</taxon>
        <taxon>Phocaeicola</taxon>
    </lineage>
</organism>
<keyword evidence="7" id="KW-1133">Transmembrane helix</keyword>
<dbReference type="Pfam" id="PF07495">
    <property type="entry name" value="Y_Y_Y"/>
    <property type="match status" value="1"/>
</dbReference>
<dbReference type="PANTHER" id="PTHR43547:SF2">
    <property type="entry name" value="HYBRID SIGNAL TRANSDUCTION HISTIDINE KINASE C"/>
    <property type="match status" value="1"/>
</dbReference>
<sequence length="1316" mass="149102">MLRITHILYFVLFNLCLLSLHGHANNFRYYTISEGLSVNAVYCIMQDSKGRMWFGTIDGLHSFDGNQIQVWRDSQVKTLGPCIYTVFEHEQQLYVGSDEGLSVFNLCMESFSEFDVRTEAGEGIRTPVRQVTKDSKGNLWISTFGQGVFRFDVRQGKLYQYVSPGKSISDFVYSVTEDSSGTIWLATQDAGIGRYIPSKDVFQPIASNTVKSIRVIFEDSRNNLWAGSNTEGLFRLDKSKKQLVSAVKPFGVNRPLQVRKIVEKGIGVLLFASDEGLTEYDTNTGTVTSLKVDSRHPDGLNDNYLHELFFDREGSLWIGTYFGGVNYVSATGDNYKHYNRKNSQLNARIVSVFAKADNDNLWIGTDDAGFFYWNRQDNTFKSYYSASGKSVPSYHNIHALMQDGDKLYVGMYMGGLDILDLKTGTFKNYKATSSPYSLYSSEVYALYKDKRNQIWVGTTLGLNRYDVQNDKFERIYEVKSADVSCILEDADDYLWVCSLNNGIFRFNYKAEKWEHFHRFSDKESRIATDQIVTVCKDDRGGLWFGTYGNGLMKYDYKNGNFVKIDLPSYIRVIHKIIADKGHLWLTTNNGLYCYDAATGETKSYNKYDGLQENLFLPNSGIQLSDGTIMVGGINGFNEFHPDKIRNNIQVPTVILTDFQLFNQPVKIGSEHSPLAASITYSDRLTLRHEHSMFSFTAVTLSYTNPSKNLYRYKLEGFEKEWTETDLPPRVTYTNLPAGNYVFRVSASNSDGVWNQDAIALPIQVLPPWWRSMPMIFSYILIFIGSLVYVFYRINRKHRNRIAILTVEKDKEIYQSKIEFFTHIMHEIRTPLTLILAPLENVMQMDGSIKDALPKLQVIERNGKRLLTLVNQLMDFRKIESGRMDLAFTVVDIRTLLANVYQRFQLSAEVKQIELLTTMPDEACYVKVDQEAFTKIVSNLLSNALKFTGSHIWIDLAITPERRVELCVKDDGQGIPAKDREKIFMPFYQVAENRKSDYVGTGIGLSLVKKLVDMMKGELTLESEPGKGTTFVIRFDMAESPEVKPDEALPQVSGPSASSGAADTGRYHILVVDDNQDMRNYLQALLSDYRVTCASDGKEAWELLPKIMPDLIISDVMMPVMSGIQLCRKVKENLLVSHIPVIMLTAKATADDYVEGFESGADIYIEKPFSADVLKAQIASLFKNRERSRKEFKSEPMASPAGMSCSKLDSAFMEKVAKIVEERMTDPDFTVDILAQEAGISRSGLFNKLKAIAGMTPNDYVRLIRLKKAAVLLAEEGLSSSEACFQVGFSSPSYFAKCFQTQFGVSPTEFRKKYTAQ</sequence>
<dbReference type="EMBL" id="JACSPQ010000017">
    <property type="protein sequence ID" value="MBD8002813.1"/>
    <property type="molecule type" value="Genomic_DNA"/>
</dbReference>
<dbReference type="InterPro" id="IPR005467">
    <property type="entry name" value="His_kinase_dom"/>
</dbReference>
<dbReference type="Gene3D" id="1.10.287.130">
    <property type="match status" value="1"/>
</dbReference>
<dbReference type="PRINTS" id="PR00344">
    <property type="entry name" value="BCTRLSENSOR"/>
</dbReference>
<dbReference type="EC" id="2.7.13.3" evidence="2"/>
<dbReference type="InterPro" id="IPR015943">
    <property type="entry name" value="WD40/YVTN_repeat-like_dom_sf"/>
</dbReference>
<dbReference type="Pfam" id="PF00072">
    <property type="entry name" value="Response_reg"/>
    <property type="match status" value="1"/>
</dbReference>
<feature type="domain" description="HTH araC/xylS-type" evidence="8">
    <location>
        <begin position="1213"/>
        <end position="1312"/>
    </location>
</feature>
<keyword evidence="7" id="KW-0812">Transmembrane</keyword>
<evidence type="ECO:0000313" key="11">
    <source>
        <dbReference type="EMBL" id="MBD8002813.1"/>
    </source>
</evidence>
<feature type="domain" description="Response regulatory" evidence="10">
    <location>
        <begin position="1067"/>
        <end position="1181"/>
    </location>
</feature>
<dbReference type="InterPro" id="IPR011110">
    <property type="entry name" value="Reg_prop"/>
</dbReference>
<name>A0ABR8VDF3_9BACT</name>
<feature type="domain" description="Histidine kinase" evidence="9">
    <location>
        <begin position="822"/>
        <end position="1038"/>
    </location>
</feature>
<dbReference type="InterPro" id="IPR009057">
    <property type="entry name" value="Homeodomain-like_sf"/>
</dbReference>
<dbReference type="Pfam" id="PF12833">
    <property type="entry name" value="HTH_18"/>
    <property type="match status" value="1"/>
</dbReference>
<dbReference type="InterPro" id="IPR018060">
    <property type="entry name" value="HTH_AraC"/>
</dbReference>
<dbReference type="Gene3D" id="3.30.565.10">
    <property type="entry name" value="Histidine kinase-like ATPase, C-terminal domain"/>
    <property type="match status" value="1"/>
</dbReference>
<dbReference type="InterPro" id="IPR003661">
    <property type="entry name" value="HisK_dim/P_dom"/>
</dbReference>
<dbReference type="SMART" id="SM00448">
    <property type="entry name" value="REC"/>
    <property type="match status" value="1"/>
</dbReference>
<proteinExistence type="predicted"/>
<dbReference type="InterPro" id="IPR011047">
    <property type="entry name" value="Quinoprotein_ADH-like_sf"/>
</dbReference>
<comment type="caution">
    <text evidence="11">The sequence shown here is derived from an EMBL/GenBank/DDBJ whole genome shotgun (WGS) entry which is preliminary data.</text>
</comment>
<evidence type="ECO:0000256" key="4">
    <source>
        <dbReference type="ARBA" id="ARBA00023015"/>
    </source>
</evidence>
<gene>
    <name evidence="11" type="ORF">H9626_11415</name>
</gene>
<evidence type="ECO:0000259" key="9">
    <source>
        <dbReference type="PROSITE" id="PS50109"/>
    </source>
</evidence>
<feature type="modified residue" description="4-aspartylphosphate" evidence="6">
    <location>
        <position position="1114"/>
    </location>
</feature>
<keyword evidence="3 6" id="KW-0597">Phosphoprotein</keyword>
<dbReference type="InterPro" id="IPR004358">
    <property type="entry name" value="Sig_transdc_His_kin-like_C"/>
</dbReference>
<dbReference type="RefSeq" id="WP_191710537.1">
    <property type="nucleotide sequence ID" value="NZ_JACSPQ010000017.1"/>
</dbReference>
<dbReference type="InterPro" id="IPR011006">
    <property type="entry name" value="CheY-like_superfamily"/>
</dbReference>
<dbReference type="Pfam" id="PF07494">
    <property type="entry name" value="Reg_prop"/>
    <property type="match status" value="3"/>
</dbReference>
<dbReference type="InterPro" id="IPR001789">
    <property type="entry name" value="Sig_transdc_resp-reg_receiver"/>
</dbReference>
<dbReference type="CDD" id="cd00082">
    <property type="entry name" value="HisKA"/>
    <property type="match status" value="1"/>
</dbReference>
<evidence type="ECO:0000313" key="12">
    <source>
        <dbReference type="Proteomes" id="UP000616346"/>
    </source>
</evidence>
<dbReference type="Gene3D" id="3.40.50.2300">
    <property type="match status" value="1"/>
</dbReference>
<dbReference type="SUPFAM" id="SSF52172">
    <property type="entry name" value="CheY-like"/>
    <property type="match status" value="1"/>
</dbReference>
<evidence type="ECO:0000259" key="10">
    <source>
        <dbReference type="PROSITE" id="PS50110"/>
    </source>
</evidence>
<dbReference type="SUPFAM" id="SSF63829">
    <property type="entry name" value="Calcium-dependent phosphotriesterase"/>
    <property type="match status" value="2"/>
</dbReference>
<evidence type="ECO:0000256" key="3">
    <source>
        <dbReference type="ARBA" id="ARBA00022553"/>
    </source>
</evidence>
<dbReference type="SUPFAM" id="SSF47384">
    <property type="entry name" value="Homodimeric domain of signal transducing histidine kinase"/>
    <property type="match status" value="1"/>
</dbReference>
<dbReference type="InterPro" id="IPR036890">
    <property type="entry name" value="HATPase_C_sf"/>
</dbReference>
<dbReference type="InterPro" id="IPR013783">
    <property type="entry name" value="Ig-like_fold"/>
</dbReference>
<evidence type="ECO:0000256" key="5">
    <source>
        <dbReference type="ARBA" id="ARBA00023163"/>
    </source>
</evidence>
<dbReference type="SUPFAM" id="SSF50998">
    <property type="entry name" value="Quinoprotein alcohol dehydrogenase-like"/>
    <property type="match status" value="1"/>
</dbReference>
<evidence type="ECO:0000256" key="1">
    <source>
        <dbReference type="ARBA" id="ARBA00000085"/>
    </source>
</evidence>
<evidence type="ECO:0000256" key="7">
    <source>
        <dbReference type="SAM" id="Phobius"/>
    </source>
</evidence>
<dbReference type="PROSITE" id="PS50109">
    <property type="entry name" value="HIS_KIN"/>
    <property type="match status" value="1"/>
</dbReference>
<dbReference type="InterPro" id="IPR011123">
    <property type="entry name" value="Y_Y_Y"/>
</dbReference>
<protein>
    <recommendedName>
        <fullName evidence="2">histidine kinase</fullName>
        <ecNumber evidence="2">2.7.13.3</ecNumber>
    </recommendedName>
</protein>
<dbReference type="SUPFAM" id="SSF55874">
    <property type="entry name" value="ATPase domain of HSP90 chaperone/DNA topoisomerase II/histidine kinase"/>
    <property type="match status" value="1"/>
</dbReference>
<keyword evidence="7" id="KW-0472">Membrane</keyword>
<feature type="transmembrane region" description="Helical" evidence="7">
    <location>
        <begin position="768"/>
        <end position="791"/>
    </location>
</feature>
<dbReference type="PANTHER" id="PTHR43547">
    <property type="entry name" value="TWO-COMPONENT HISTIDINE KINASE"/>
    <property type="match status" value="1"/>
</dbReference>
<evidence type="ECO:0000256" key="2">
    <source>
        <dbReference type="ARBA" id="ARBA00012438"/>
    </source>
</evidence>
<dbReference type="SMART" id="SM00388">
    <property type="entry name" value="HisKA"/>
    <property type="match status" value="1"/>
</dbReference>
<dbReference type="PROSITE" id="PS50110">
    <property type="entry name" value="RESPONSE_REGULATORY"/>
    <property type="match status" value="1"/>
</dbReference>